<protein>
    <submittedName>
        <fullName evidence="1">Uncharacterized protein</fullName>
    </submittedName>
</protein>
<sequence length="73" mass="8341">MRGPRMAASPCAARFRSIARTALRWVVETERHADAASARMPDFWPRNRGRWPDQAAEAIFWALAIAWSIEPTM</sequence>
<keyword evidence="2" id="KW-1185">Reference proteome</keyword>
<comment type="caution">
    <text evidence="1">The sequence shown here is derived from an EMBL/GenBank/DDBJ whole genome shotgun (WGS) entry which is preliminary data.</text>
</comment>
<name>A0A371WYK1_9HYPH</name>
<evidence type="ECO:0000313" key="1">
    <source>
        <dbReference type="EMBL" id="RFC62061.1"/>
    </source>
</evidence>
<reference evidence="1 2" key="1">
    <citation type="submission" date="2018-08" db="EMBL/GenBank/DDBJ databases">
        <title>Fulvimarina sp. 85, whole genome shotgun sequence.</title>
        <authorList>
            <person name="Tuo L."/>
        </authorList>
    </citation>
    <scope>NUCLEOTIDE SEQUENCE [LARGE SCALE GENOMIC DNA]</scope>
    <source>
        <strain evidence="1 2">85</strain>
    </source>
</reference>
<accession>A0A371WYK1</accession>
<dbReference type="EMBL" id="QURL01000009">
    <property type="protein sequence ID" value="RFC62061.1"/>
    <property type="molecule type" value="Genomic_DNA"/>
</dbReference>
<dbReference type="Proteomes" id="UP000264310">
    <property type="component" value="Unassembled WGS sequence"/>
</dbReference>
<dbReference type="AlphaFoldDB" id="A0A371WYK1"/>
<proteinExistence type="predicted"/>
<evidence type="ECO:0000313" key="2">
    <source>
        <dbReference type="Proteomes" id="UP000264310"/>
    </source>
</evidence>
<gene>
    <name evidence="1" type="ORF">DYI37_17585</name>
</gene>
<organism evidence="1 2">
    <name type="scientific">Fulvimarina endophytica</name>
    <dbReference type="NCBI Taxonomy" id="2293836"/>
    <lineage>
        <taxon>Bacteria</taxon>
        <taxon>Pseudomonadati</taxon>
        <taxon>Pseudomonadota</taxon>
        <taxon>Alphaproteobacteria</taxon>
        <taxon>Hyphomicrobiales</taxon>
        <taxon>Aurantimonadaceae</taxon>
        <taxon>Fulvimarina</taxon>
    </lineage>
</organism>